<organism evidence="2 3">
    <name type="scientific">Ramularia collo-cygni</name>
    <dbReference type="NCBI Taxonomy" id="112498"/>
    <lineage>
        <taxon>Eukaryota</taxon>
        <taxon>Fungi</taxon>
        <taxon>Dikarya</taxon>
        <taxon>Ascomycota</taxon>
        <taxon>Pezizomycotina</taxon>
        <taxon>Dothideomycetes</taxon>
        <taxon>Dothideomycetidae</taxon>
        <taxon>Mycosphaerellales</taxon>
        <taxon>Mycosphaerellaceae</taxon>
        <taxon>Ramularia</taxon>
    </lineage>
</organism>
<feature type="compositionally biased region" description="Basic and acidic residues" evidence="1">
    <location>
        <begin position="17"/>
        <end position="26"/>
    </location>
</feature>
<accession>A0A2D3VHS8</accession>
<evidence type="ECO:0000256" key="1">
    <source>
        <dbReference type="SAM" id="MobiDB-lite"/>
    </source>
</evidence>
<sequence>MTAARVSVPRTNAGKDVTVDSHRDDGLDSNDLDGSFNGHSNGKQSKKAKVAPKAKETKPIKPFRFLDLPAELRDQICGLALTEHSGITLVSTTRGNRHTVRRCGITLQEGTHHSGKLPPSYRGRLTRLMSQGATQSFIGHSREFNL</sequence>
<dbReference type="AlphaFoldDB" id="A0A2D3VHS8"/>
<dbReference type="EMBL" id="FJUY01000029">
    <property type="protein sequence ID" value="CZT25700.1"/>
    <property type="molecule type" value="Genomic_DNA"/>
</dbReference>
<dbReference type="Proteomes" id="UP000225277">
    <property type="component" value="Unassembled WGS sequence"/>
</dbReference>
<dbReference type="STRING" id="112498.A0A2D3VHS8"/>
<reference evidence="2 3" key="1">
    <citation type="submission" date="2016-03" db="EMBL/GenBank/DDBJ databases">
        <authorList>
            <person name="Ploux O."/>
        </authorList>
    </citation>
    <scope>NUCLEOTIDE SEQUENCE [LARGE SCALE GENOMIC DNA]</scope>
    <source>
        <strain evidence="2 3">URUG2</strain>
    </source>
</reference>
<dbReference type="RefSeq" id="XP_023632358.1">
    <property type="nucleotide sequence ID" value="XM_023776590.1"/>
</dbReference>
<keyword evidence="3" id="KW-1185">Reference proteome</keyword>
<feature type="region of interest" description="Disordered" evidence="1">
    <location>
        <begin position="1"/>
        <end position="56"/>
    </location>
</feature>
<evidence type="ECO:0000313" key="3">
    <source>
        <dbReference type="Proteomes" id="UP000225277"/>
    </source>
</evidence>
<dbReference type="OrthoDB" id="5397846at2759"/>
<name>A0A2D3VHS8_9PEZI</name>
<protein>
    <submittedName>
        <fullName evidence="2">Uncharacterized protein</fullName>
    </submittedName>
</protein>
<gene>
    <name evidence="2" type="ORF">RCC_11369</name>
</gene>
<evidence type="ECO:0000313" key="2">
    <source>
        <dbReference type="EMBL" id="CZT25700.1"/>
    </source>
</evidence>
<dbReference type="GeneID" id="35606388"/>
<proteinExistence type="predicted"/>